<feature type="non-terminal residue" evidence="4">
    <location>
        <position position="143"/>
    </location>
</feature>
<accession>H1V1U5</accession>
<feature type="compositionally biased region" description="Polar residues" evidence="2">
    <location>
        <begin position="1"/>
        <end position="12"/>
    </location>
</feature>
<feature type="compositionally biased region" description="Gly residues" evidence="2">
    <location>
        <begin position="23"/>
        <end position="44"/>
    </location>
</feature>
<protein>
    <recommendedName>
        <fullName evidence="3">RING-type domain-containing protein</fullName>
    </recommendedName>
</protein>
<dbReference type="GO" id="GO:0072344">
    <property type="term" value="P:rescue of stalled ribosome"/>
    <property type="evidence" value="ECO:0007669"/>
    <property type="project" value="InterPro"/>
</dbReference>
<evidence type="ECO:0000256" key="1">
    <source>
        <dbReference type="PROSITE-ProRule" id="PRU00175"/>
    </source>
</evidence>
<sequence>MADTQPASDSNPNRGNRNRGRGRGGGGGAGAGAGAGGGGGGGNSGTRSKGRGGRGRGGGNVGAASQPHASSAPLSAQTKPDNKVLTRTAAEDDDTASSDGEVCFICAEPIKFHSIAPCNHKTCHICGLRMRALYKTKDCPHCR</sequence>
<dbReference type="VEuPathDB" id="FungiDB:CH63R_11049"/>
<dbReference type="InterPro" id="IPR001841">
    <property type="entry name" value="Znf_RING"/>
</dbReference>
<feature type="compositionally biased region" description="Polar residues" evidence="2">
    <location>
        <begin position="67"/>
        <end position="79"/>
    </location>
</feature>
<reference evidence="5" key="1">
    <citation type="journal article" date="2012" name="Nat. Genet.">
        <title>Lifestyle transitions in plant pathogenic Colletotrichum fungi deciphered by genome and transcriptome analyses.</title>
        <authorList>
            <person name="O'Connell R.J."/>
            <person name="Thon M.R."/>
            <person name="Hacquard S."/>
            <person name="Amyotte S.G."/>
            <person name="Kleemann J."/>
            <person name="Torres M.F."/>
            <person name="Damm U."/>
            <person name="Buiate E.A."/>
            <person name="Epstein L."/>
            <person name="Alkan N."/>
            <person name="Altmueller J."/>
            <person name="Alvarado-Balderrama L."/>
            <person name="Bauser C.A."/>
            <person name="Becker C."/>
            <person name="Birren B.W."/>
            <person name="Chen Z."/>
            <person name="Choi J."/>
            <person name="Crouch J.A."/>
            <person name="Duvick J.P."/>
            <person name="Farman M.A."/>
            <person name="Gan P."/>
            <person name="Heiman D."/>
            <person name="Henrissat B."/>
            <person name="Howard R.J."/>
            <person name="Kabbage M."/>
            <person name="Koch C."/>
            <person name="Kracher B."/>
            <person name="Kubo Y."/>
            <person name="Law A.D."/>
            <person name="Lebrun M.-H."/>
            <person name="Lee Y.-H."/>
            <person name="Miyara I."/>
            <person name="Moore N."/>
            <person name="Neumann U."/>
            <person name="Nordstroem K."/>
            <person name="Panaccione D.G."/>
            <person name="Panstruga R."/>
            <person name="Place M."/>
            <person name="Proctor R.H."/>
            <person name="Prusky D."/>
            <person name="Rech G."/>
            <person name="Reinhardt R."/>
            <person name="Rollins J.A."/>
            <person name="Rounsley S."/>
            <person name="Schardl C.L."/>
            <person name="Schwartz D.C."/>
            <person name="Shenoy N."/>
            <person name="Shirasu K."/>
            <person name="Sikhakolli U.R."/>
            <person name="Stueber K."/>
            <person name="Sukno S.A."/>
            <person name="Sweigard J.A."/>
            <person name="Takano Y."/>
            <person name="Takahara H."/>
            <person name="Trail F."/>
            <person name="van der Does H.C."/>
            <person name="Voll L.M."/>
            <person name="Will I."/>
            <person name="Young S."/>
            <person name="Zeng Q."/>
            <person name="Zhang J."/>
            <person name="Zhou S."/>
            <person name="Dickman M.B."/>
            <person name="Schulze-Lefert P."/>
            <person name="Ver Loren van Themaat E."/>
            <person name="Ma L.-J."/>
            <person name="Vaillancourt L.J."/>
        </authorList>
    </citation>
    <scope>NUCLEOTIDE SEQUENCE [LARGE SCALE GENOMIC DNA]</scope>
    <source>
        <strain evidence="5">IMI 349063</strain>
    </source>
</reference>
<dbReference type="InterPro" id="IPR044288">
    <property type="entry name" value="ZNF598/HEL2"/>
</dbReference>
<dbReference type="GO" id="GO:0008270">
    <property type="term" value="F:zinc ion binding"/>
    <property type="evidence" value="ECO:0007669"/>
    <property type="project" value="UniProtKB-KW"/>
</dbReference>
<evidence type="ECO:0000256" key="2">
    <source>
        <dbReference type="SAM" id="MobiDB-lite"/>
    </source>
</evidence>
<keyword evidence="1" id="KW-0479">Metal-binding</keyword>
<evidence type="ECO:0000313" key="4">
    <source>
        <dbReference type="EMBL" id="CCF34197.1"/>
    </source>
</evidence>
<dbReference type="AlphaFoldDB" id="H1V1U5"/>
<proteinExistence type="predicted"/>
<dbReference type="EMBL" id="CACQ02001052">
    <property type="protein sequence ID" value="CCF34197.1"/>
    <property type="molecule type" value="Genomic_DNA"/>
</dbReference>
<dbReference type="Gene3D" id="3.30.40.10">
    <property type="entry name" value="Zinc/RING finger domain, C3HC4 (zinc finger)"/>
    <property type="match status" value="1"/>
</dbReference>
<dbReference type="PROSITE" id="PS50089">
    <property type="entry name" value="ZF_RING_2"/>
    <property type="match status" value="1"/>
</dbReference>
<dbReference type="SUPFAM" id="SSF57850">
    <property type="entry name" value="RING/U-box"/>
    <property type="match status" value="1"/>
</dbReference>
<dbReference type="Pfam" id="PF13920">
    <property type="entry name" value="zf-C3HC4_3"/>
    <property type="match status" value="1"/>
</dbReference>
<name>H1V1U5_COLHI</name>
<feature type="region of interest" description="Disordered" evidence="2">
    <location>
        <begin position="1"/>
        <end position="98"/>
    </location>
</feature>
<dbReference type="GO" id="GO:0061630">
    <property type="term" value="F:ubiquitin protein ligase activity"/>
    <property type="evidence" value="ECO:0007669"/>
    <property type="project" value="InterPro"/>
</dbReference>
<keyword evidence="1" id="KW-0863">Zinc-finger</keyword>
<dbReference type="STRING" id="759273.H1V1U5"/>
<dbReference type="InterPro" id="IPR013083">
    <property type="entry name" value="Znf_RING/FYVE/PHD"/>
</dbReference>
<dbReference type="GO" id="GO:0043022">
    <property type="term" value="F:ribosome binding"/>
    <property type="evidence" value="ECO:0007669"/>
    <property type="project" value="TreeGrafter"/>
</dbReference>
<dbReference type="PANTHER" id="PTHR22938:SF0">
    <property type="entry name" value="E3 UBIQUITIN-PROTEIN LIGASE ZNF598"/>
    <property type="match status" value="1"/>
</dbReference>
<keyword evidence="1" id="KW-0862">Zinc</keyword>
<organism evidence="4 5">
    <name type="scientific">Colletotrichum higginsianum (strain IMI 349063)</name>
    <name type="common">Crucifer anthracnose fungus</name>
    <dbReference type="NCBI Taxonomy" id="759273"/>
    <lineage>
        <taxon>Eukaryota</taxon>
        <taxon>Fungi</taxon>
        <taxon>Dikarya</taxon>
        <taxon>Ascomycota</taxon>
        <taxon>Pezizomycotina</taxon>
        <taxon>Sordariomycetes</taxon>
        <taxon>Hypocreomycetidae</taxon>
        <taxon>Glomerellales</taxon>
        <taxon>Glomerellaceae</taxon>
        <taxon>Colletotrichum</taxon>
        <taxon>Colletotrichum destructivum species complex</taxon>
    </lineage>
</organism>
<dbReference type="PANTHER" id="PTHR22938">
    <property type="entry name" value="ZINC FINGER PROTEIN 598"/>
    <property type="match status" value="1"/>
</dbReference>
<dbReference type="eggNOG" id="KOG2231">
    <property type="taxonomic scope" value="Eukaryota"/>
</dbReference>
<feature type="domain" description="RING-type" evidence="3">
    <location>
        <begin position="103"/>
        <end position="143"/>
    </location>
</feature>
<evidence type="ECO:0000313" key="5">
    <source>
        <dbReference type="Proteomes" id="UP000007174"/>
    </source>
</evidence>
<dbReference type="HOGENOM" id="CLU_1810726_0_0_1"/>
<dbReference type="GO" id="GO:0016567">
    <property type="term" value="P:protein ubiquitination"/>
    <property type="evidence" value="ECO:0007669"/>
    <property type="project" value="TreeGrafter"/>
</dbReference>
<dbReference type="Proteomes" id="UP000007174">
    <property type="component" value="Unassembled WGS sequence"/>
</dbReference>
<gene>
    <name evidence="4" type="ORF">CH063_06241</name>
</gene>
<evidence type="ECO:0000259" key="3">
    <source>
        <dbReference type="PROSITE" id="PS50089"/>
    </source>
</evidence>